<dbReference type="AlphaFoldDB" id="A0A1I2NRQ2"/>
<organism evidence="1 2">
    <name type="scientific">Desulfotruncus arcticus DSM 17038</name>
    <dbReference type="NCBI Taxonomy" id="1121424"/>
    <lineage>
        <taxon>Bacteria</taxon>
        <taxon>Bacillati</taxon>
        <taxon>Bacillota</taxon>
        <taxon>Clostridia</taxon>
        <taxon>Eubacteriales</taxon>
        <taxon>Desulfallaceae</taxon>
        <taxon>Desulfotruncus</taxon>
    </lineage>
</organism>
<protein>
    <submittedName>
        <fullName evidence="1">Uncharacterized protein</fullName>
    </submittedName>
</protein>
<reference evidence="2" key="1">
    <citation type="submission" date="2016-10" db="EMBL/GenBank/DDBJ databases">
        <authorList>
            <person name="Varghese N."/>
            <person name="Submissions S."/>
        </authorList>
    </citation>
    <scope>NUCLEOTIDE SEQUENCE [LARGE SCALE GENOMIC DNA]</scope>
    <source>
        <strain evidence="2">DSM 17038</strain>
    </source>
</reference>
<dbReference type="Proteomes" id="UP000199337">
    <property type="component" value="Unassembled WGS sequence"/>
</dbReference>
<dbReference type="RefSeq" id="WP_092468467.1">
    <property type="nucleotide sequence ID" value="NZ_FOOX01000002.1"/>
</dbReference>
<dbReference type="OrthoDB" id="10016658at2"/>
<keyword evidence="2" id="KW-1185">Reference proteome</keyword>
<evidence type="ECO:0000313" key="1">
    <source>
        <dbReference type="EMBL" id="SFG06253.1"/>
    </source>
</evidence>
<evidence type="ECO:0000313" key="2">
    <source>
        <dbReference type="Proteomes" id="UP000199337"/>
    </source>
</evidence>
<gene>
    <name evidence="1" type="ORF">SAMN05660649_00527</name>
</gene>
<name>A0A1I2NRQ2_9FIRM</name>
<accession>A0A1I2NRQ2</accession>
<sequence length="124" mass="13879">MAELFSKKPDLLVKLSAASLALSNAAVKLYMYKKDMLDELRRDVEFYEELKQAYIDSAEIDEILAEKFATISISLIVPMTRSEEKVKAGPFNVSYDISTVILDTKSIAYNRKTPLSGRFAGAAF</sequence>
<proteinExistence type="predicted"/>
<dbReference type="EMBL" id="FOOX01000002">
    <property type="protein sequence ID" value="SFG06253.1"/>
    <property type="molecule type" value="Genomic_DNA"/>
</dbReference>